<organism evidence="9 10">
    <name type="scientific">Actinospica durhamensis</name>
    <dbReference type="NCBI Taxonomy" id="1508375"/>
    <lineage>
        <taxon>Bacteria</taxon>
        <taxon>Bacillati</taxon>
        <taxon>Actinomycetota</taxon>
        <taxon>Actinomycetes</taxon>
        <taxon>Catenulisporales</taxon>
        <taxon>Actinospicaceae</taxon>
        <taxon>Actinospica</taxon>
    </lineage>
</organism>
<dbReference type="PROSITE" id="PS51892">
    <property type="entry name" value="SUBTILASE"/>
    <property type="match status" value="1"/>
</dbReference>
<dbReference type="RefSeq" id="WP_212530658.1">
    <property type="nucleotide sequence ID" value="NZ_JAGSOG010000129.1"/>
</dbReference>
<feature type="active site" description="Charge relay system" evidence="5">
    <location>
        <position position="48"/>
    </location>
</feature>
<reference evidence="9" key="1">
    <citation type="submission" date="2021-04" db="EMBL/GenBank/DDBJ databases">
        <title>Genome based classification of Actinospica acidithermotolerans sp. nov., an actinobacterium isolated from an Indonesian hot spring.</title>
        <authorList>
            <person name="Kusuma A.B."/>
            <person name="Putra K.E."/>
            <person name="Nafisah S."/>
            <person name="Loh J."/>
            <person name="Nouioui I."/>
            <person name="Goodfellow M."/>
        </authorList>
    </citation>
    <scope>NUCLEOTIDE SEQUENCE</scope>
    <source>
        <strain evidence="9">CSCA 57</strain>
    </source>
</reference>
<keyword evidence="4 5" id="KW-0720">Serine protease</keyword>
<evidence type="ECO:0000256" key="3">
    <source>
        <dbReference type="ARBA" id="ARBA00022801"/>
    </source>
</evidence>
<sequence length="393" mass="39226">MAVVSSGTAYASDNPIADKEWALTKLQNGEIHSQFNARGAGVTVAVIDSGVDPNQPDLQGSLLPGINLVNPENPGADTSDDNNESHGTSIATIIAAHAHESNGNQYGMVGLADQAKILPIKTGTGSNGGSNPATDAAIRYATDHGARVINISYGTNGQCPQDVVDSIDYALSHNVVVVAATGNTAISGNQVGCPAPVPGVIDVSAIAQNGQMDQYSHYGSDVTVAAPGVGIEIGLIGGKYGENNGSSLAAPWVAAEAALIIGLHPTWTQGQVVSAIIDNTAQAASGQTQHGKRFDDHIGYGVIDPVAALGAAEPASTTNPLGGPAVVSTAGSSTAPSANSTAAGPGSGNQTPTASSSKKSSSLGLVVGIIVVVVVVGGIVLFFVSRSRRGGGK</sequence>
<evidence type="ECO:0000256" key="4">
    <source>
        <dbReference type="ARBA" id="ARBA00022825"/>
    </source>
</evidence>
<keyword evidence="7" id="KW-1133">Transmembrane helix</keyword>
<dbReference type="GO" id="GO:0006508">
    <property type="term" value="P:proteolysis"/>
    <property type="evidence" value="ECO:0007669"/>
    <property type="project" value="UniProtKB-KW"/>
</dbReference>
<dbReference type="Pfam" id="PF00082">
    <property type="entry name" value="Peptidase_S8"/>
    <property type="match status" value="1"/>
</dbReference>
<keyword evidence="7" id="KW-0472">Membrane</keyword>
<dbReference type="InterPro" id="IPR015500">
    <property type="entry name" value="Peptidase_S8_subtilisin-rel"/>
</dbReference>
<dbReference type="InterPro" id="IPR036852">
    <property type="entry name" value="Peptidase_S8/S53_dom_sf"/>
</dbReference>
<dbReference type="PRINTS" id="PR00723">
    <property type="entry name" value="SUBTILISIN"/>
</dbReference>
<evidence type="ECO:0000256" key="2">
    <source>
        <dbReference type="ARBA" id="ARBA00022670"/>
    </source>
</evidence>
<dbReference type="InterPro" id="IPR050131">
    <property type="entry name" value="Peptidase_S8_subtilisin-like"/>
</dbReference>
<dbReference type="PANTHER" id="PTHR43806">
    <property type="entry name" value="PEPTIDASE S8"/>
    <property type="match status" value="1"/>
</dbReference>
<dbReference type="GO" id="GO:0004252">
    <property type="term" value="F:serine-type endopeptidase activity"/>
    <property type="evidence" value="ECO:0007669"/>
    <property type="project" value="UniProtKB-UniRule"/>
</dbReference>
<accession>A0A941IP55</accession>
<dbReference type="PANTHER" id="PTHR43806:SF11">
    <property type="entry name" value="CEREVISIN-RELATED"/>
    <property type="match status" value="1"/>
</dbReference>
<keyword evidence="3 5" id="KW-0378">Hydrolase</keyword>
<proteinExistence type="inferred from homology"/>
<evidence type="ECO:0000256" key="5">
    <source>
        <dbReference type="PROSITE-ProRule" id="PRU01240"/>
    </source>
</evidence>
<feature type="transmembrane region" description="Helical" evidence="7">
    <location>
        <begin position="363"/>
        <end position="384"/>
    </location>
</feature>
<keyword evidence="2 5" id="KW-0645">Protease</keyword>
<dbReference type="InterPro" id="IPR023827">
    <property type="entry name" value="Peptidase_S8_Asp-AS"/>
</dbReference>
<feature type="non-terminal residue" evidence="9">
    <location>
        <position position="393"/>
    </location>
</feature>
<gene>
    <name evidence="9" type="ORF">KDL01_23055</name>
</gene>
<comment type="caution">
    <text evidence="9">The sequence shown here is derived from an EMBL/GenBank/DDBJ whole genome shotgun (WGS) entry which is preliminary data.</text>
</comment>
<dbReference type="Gene3D" id="3.40.50.200">
    <property type="entry name" value="Peptidase S8/S53 domain"/>
    <property type="match status" value="1"/>
</dbReference>
<dbReference type="Proteomes" id="UP000675781">
    <property type="component" value="Unassembled WGS sequence"/>
</dbReference>
<keyword evidence="10" id="KW-1185">Reference proteome</keyword>
<protein>
    <submittedName>
        <fullName evidence="9">S8 family serine peptidase</fullName>
    </submittedName>
</protein>
<evidence type="ECO:0000256" key="6">
    <source>
        <dbReference type="SAM" id="MobiDB-lite"/>
    </source>
</evidence>
<dbReference type="SUPFAM" id="SSF52743">
    <property type="entry name" value="Subtilisin-like"/>
    <property type="match status" value="1"/>
</dbReference>
<feature type="active site" description="Charge relay system" evidence="5">
    <location>
        <position position="86"/>
    </location>
</feature>
<comment type="similarity">
    <text evidence="1 5">Belongs to the peptidase S8 family.</text>
</comment>
<dbReference type="EMBL" id="JAGSOG010000129">
    <property type="protein sequence ID" value="MBR7836175.1"/>
    <property type="molecule type" value="Genomic_DNA"/>
</dbReference>
<evidence type="ECO:0000259" key="8">
    <source>
        <dbReference type="Pfam" id="PF00082"/>
    </source>
</evidence>
<evidence type="ECO:0000256" key="7">
    <source>
        <dbReference type="SAM" id="Phobius"/>
    </source>
</evidence>
<feature type="region of interest" description="Disordered" evidence="6">
    <location>
        <begin position="320"/>
        <end position="359"/>
    </location>
</feature>
<feature type="compositionally biased region" description="Low complexity" evidence="6">
    <location>
        <begin position="324"/>
        <end position="344"/>
    </location>
</feature>
<dbReference type="AlphaFoldDB" id="A0A941IP55"/>
<evidence type="ECO:0000256" key="1">
    <source>
        <dbReference type="ARBA" id="ARBA00011073"/>
    </source>
</evidence>
<evidence type="ECO:0000313" key="10">
    <source>
        <dbReference type="Proteomes" id="UP000675781"/>
    </source>
</evidence>
<dbReference type="InterPro" id="IPR000209">
    <property type="entry name" value="Peptidase_S8/S53_dom"/>
</dbReference>
<dbReference type="PROSITE" id="PS00136">
    <property type="entry name" value="SUBTILASE_ASP"/>
    <property type="match status" value="1"/>
</dbReference>
<name>A0A941IP55_9ACTN</name>
<keyword evidence="7" id="KW-0812">Transmembrane</keyword>
<feature type="domain" description="Peptidase S8/S53" evidence="8">
    <location>
        <begin position="39"/>
        <end position="301"/>
    </location>
</feature>
<feature type="active site" description="Charge relay system" evidence="5">
    <location>
        <position position="247"/>
    </location>
</feature>
<evidence type="ECO:0000313" key="9">
    <source>
        <dbReference type="EMBL" id="MBR7836175.1"/>
    </source>
</evidence>